<dbReference type="PRINTS" id="PR00455">
    <property type="entry name" value="HTHTETR"/>
</dbReference>
<dbReference type="AlphaFoldDB" id="A0A7X4YS69"/>
<feature type="DNA-binding region" description="H-T-H motif" evidence="2">
    <location>
        <begin position="32"/>
        <end position="51"/>
    </location>
</feature>
<organism evidence="4 5">
    <name type="scientific">Paenibacillus sacheonensis</name>
    <dbReference type="NCBI Taxonomy" id="742054"/>
    <lineage>
        <taxon>Bacteria</taxon>
        <taxon>Bacillati</taxon>
        <taxon>Bacillota</taxon>
        <taxon>Bacilli</taxon>
        <taxon>Bacillales</taxon>
        <taxon>Paenibacillaceae</taxon>
        <taxon>Paenibacillus</taxon>
    </lineage>
</organism>
<evidence type="ECO:0000256" key="1">
    <source>
        <dbReference type="ARBA" id="ARBA00023125"/>
    </source>
</evidence>
<gene>
    <name evidence="4" type="ORF">GT003_16505</name>
</gene>
<dbReference type="Gene3D" id="1.10.357.10">
    <property type="entry name" value="Tetracycline Repressor, domain 2"/>
    <property type="match status" value="1"/>
</dbReference>
<dbReference type="EMBL" id="JAAAMU010000007">
    <property type="protein sequence ID" value="NBC70604.1"/>
    <property type="molecule type" value="Genomic_DNA"/>
</dbReference>
<dbReference type="RefSeq" id="WP_161699695.1">
    <property type="nucleotide sequence ID" value="NZ_JAAAMU010000007.1"/>
</dbReference>
<dbReference type="InterPro" id="IPR001647">
    <property type="entry name" value="HTH_TetR"/>
</dbReference>
<dbReference type="InterPro" id="IPR049149">
    <property type="entry name" value="TetR/AcrR_C"/>
</dbReference>
<dbReference type="OrthoDB" id="9814200at2"/>
<dbReference type="InterPro" id="IPR009057">
    <property type="entry name" value="Homeodomain-like_sf"/>
</dbReference>
<evidence type="ECO:0000313" key="4">
    <source>
        <dbReference type="EMBL" id="NBC70604.1"/>
    </source>
</evidence>
<feature type="domain" description="HTH tetR-type" evidence="3">
    <location>
        <begin position="9"/>
        <end position="69"/>
    </location>
</feature>
<evidence type="ECO:0000313" key="5">
    <source>
        <dbReference type="Proteomes" id="UP000558113"/>
    </source>
</evidence>
<accession>A0A7X4YS69</accession>
<dbReference type="GO" id="GO:0003677">
    <property type="term" value="F:DNA binding"/>
    <property type="evidence" value="ECO:0007669"/>
    <property type="project" value="UniProtKB-UniRule"/>
</dbReference>
<proteinExistence type="predicted"/>
<keyword evidence="1 2" id="KW-0238">DNA-binding</keyword>
<dbReference type="PROSITE" id="PS50977">
    <property type="entry name" value="HTH_TETR_2"/>
    <property type="match status" value="1"/>
</dbReference>
<keyword evidence="5" id="KW-1185">Reference proteome</keyword>
<dbReference type="SUPFAM" id="SSF48498">
    <property type="entry name" value="Tetracyclin repressor-like, C-terminal domain"/>
    <property type="match status" value="1"/>
</dbReference>
<dbReference type="InterPro" id="IPR036271">
    <property type="entry name" value="Tet_transcr_reg_TetR-rel_C_sf"/>
</dbReference>
<dbReference type="Pfam" id="PF21303">
    <property type="entry name" value="TetR_C_39"/>
    <property type="match status" value="1"/>
</dbReference>
<dbReference type="Pfam" id="PF00440">
    <property type="entry name" value="TetR_N"/>
    <property type="match status" value="1"/>
</dbReference>
<name>A0A7X4YS69_9BACL</name>
<protein>
    <submittedName>
        <fullName evidence="4">TetR family transcriptional regulator</fullName>
    </submittedName>
</protein>
<dbReference type="PANTHER" id="PTHR43479:SF11">
    <property type="entry name" value="ACREF_ENVCD OPERON REPRESSOR-RELATED"/>
    <property type="match status" value="1"/>
</dbReference>
<evidence type="ECO:0000256" key="2">
    <source>
        <dbReference type="PROSITE-ProRule" id="PRU00335"/>
    </source>
</evidence>
<dbReference type="PANTHER" id="PTHR43479">
    <property type="entry name" value="ACREF/ENVCD OPERON REPRESSOR-RELATED"/>
    <property type="match status" value="1"/>
</dbReference>
<sequence length="201" mass="22590">MARVSKKPEVRRKEIIDAALSLFSEKGYEQTAVSDIVKKLGVAQGTFYYHFKTKGEIIAAIVDSLVIEKVDKARELANGGGTAKEKLAIFLRGSGTREAEPMMLGFLHHANNAFIHQKVLVQVVQQSVPYVMKILEQGAEEGTFTIRHLQETAEYILTGIHFMFDPGIFEWPEDALTHKRSAFMQIIERMLGDSFAFVPFV</sequence>
<dbReference type="SUPFAM" id="SSF46689">
    <property type="entry name" value="Homeodomain-like"/>
    <property type="match status" value="1"/>
</dbReference>
<evidence type="ECO:0000259" key="3">
    <source>
        <dbReference type="PROSITE" id="PS50977"/>
    </source>
</evidence>
<dbReference type="InterPro" id="IPR050624">
    <property type="entry name" value="HTH-type_Tx_Regulator"/>
</dbReference>
<comment type="caution">
    <text evidence="4">The sequence shown here is derived from an EMBL/GenBank/DDBJ whole genome shotgun (WGS) entry which is preliminary data.</text>
</comment>
<reference evidence="4 5" key="1">
    <citation type="submission" date="2020-01" db="EMBL/GenBank/DDBJ databases">
        <title>Paenibacillus soybeanensis sp. nov. isolated from the nodules of soybean (Glycine max(L.) Merr).</title>
        <authorList>
            <person name="Wang H."/>
        </authorList>
    </citation>
    <scope>NUCLEOTIDE SEQUENCE [LARGE SCALE GENOMIC DNA]</scope>
    <source>
        <strain evidence="4 5">DSM 23054</strain>
    </source>
</reference>
<dbReference type="Proteomes" id="UP000558113">
    <property type="component" value="Unassembled WGS sequence"/>
</dbReference>